<sequence length="346" mass="37618">MPSEREPLPNPNADLTRGLGRTRTTGGEAWLTIADTAPVEPPLIEGGFTHDALPDLFRYLSGRGESLLWELTTLAGSFMLVLDHGEPVDIMFRPVRPVGALVGLKALQILFRQEGGRFSVRRGTPDRPRRSLNDRAEQLLIQMATLDDEAVAPSVLAGRTVDVDDELRLVSDVALPDHQTAFRTRSLDVPLTEVLQLFSVSRRPYWIQLLGPAEQLIGRLHLDGEHLVVSAEYGTLRGGVAFTALLTNRKPVTIDVRPIRSSEQRQLDAARAASGSAPLGKLDALLMQEFLSGRLAGNLMPEPEPEAPVAQIAPEQPASAQAAPQATAGSLLSRVFGGFRRRDGTK</sequence>
<accession>A0AAU7U7M5</accession>
<gene>
    <name evidence="2" type="ORF">ABOD76_12680</name>
</gene>
<reference evidence="2" key="1">
    <citation type="submission" date="2024-06" db="EMBL/GenBank/DDBJ databases">
        <title>Draft Genome Sequence of Deinococcus sonorensis Type Strain KR-87, a Biofilm Producing Representative of the Genus Deinococcus.</title>
        <authorList>
            <person name="Boren L.S."/>
            <person name="Grosso R.A."/>
            <person name="Hugenberg-Cox A.N."/>
            <person name="Hill J.T.E."/>
            <person name="Albert C.M."/>
            <person name="Tuohy J.M."/>
        </authorList>
    </citation>
    <scope>NUCLEOTIDE SEQUENCE</scope>
    <source>
        <strain evidence="2">KR-87</strain>
    </source>
</reference>
<feature type="region of interest" description="Disordered" evidence="1">
    <location>
        <begin position="300"/>
        <end position="327"/>
    </location>
</feature>
<dbReference type="EMBL" id="CP158299">
    <property type="protein sequence ID" value="XBV84298.1"/>
    <property type="molecule type" value="Genomic_DNA"/>
</dbReference>
<feature type="region of interest" description="Disordered" evidence="1">
    <location>
        <begin position="1"/>
        <end position="21"/>
    </location>
</feature>
<organism evidence="2">
    <name type="scientific">Deinococcus sonorensis KR-87</name>
    <dbReference type="NCBI Taxonomy" id="694439"/>
    <lineage>
        <taxon>Bacteria</taxon>
        <taxon>Thermotogati</taxon>
        <taxon>Deinococcota</taxon>
        <taxon>Deinococci</taxon>
        <taxon>Deinococcales</taxon>
        <taxon>Deinococcaceae</taxon>
        <taxon>Deinococcus</taxon>
    </lineage>
</organism>
<feature type="compositionally biased region" description="Low complexity" evidence="1">
    <location>
        <begin position="310"/>
        <end position="327"/>
    </location>
</feature>
<dbReference type="KEGG" id="dsc:ABOD76_12680"/>
<dbReference type="RefSeq" id="WP_350242336.1">
    <property type="nucleotide sequence ID" value="NZ_CP158299.1"/>
</dbReference>
<protein>
    <recommendedName>
        <fullName evidence="3">DUF4388 domain-containing protein</fullName>
    </recommendedName>
</protein>
<evidence type="ECO:0008006" key="3">
    <source>
        <dbReference type="Google" id="ProtNLM"/>
    </source>
</evidence>
<evidence type="ECO:0000256" key="1">
    <source>
        <dbReference type="SAM" id="MobiDB-lite"/>
    </source>
</evidence>
<evidence type="ECO:0000313" key="2">
    <source>
        <dbReference type="EMBL" id="XBV84298.1"/>
    </source>
</evidence>
<proteinExistence type="predicted"/>
<dbReference type="AlphaFoldDB" id="A0AAU7U7M5"/>
<name>A0AAU7U7M5_9DEIO</name>